<dbReference type="SMART" id="SM00409">
    <property type="entry name" value="IG"/>
    <property type="match status" value="1"/>
</dbReference>
<feature type="chain" id="PRO_5031057609" description="Ig-like domain-containing protein" evidence="1">
    <location>
        <begin position="20"/>
        <end position="142"/>
    </location>
</feature>
<dbReference type="InterPro" id="IPR013106">
    <property type="entry name" value="Ig_V-set"/>
</dbReference>
<evidence type="ECO:0000313" key="3">
    <source>
        <dbReference type="Ensembl" id="ENSXETP00000112873"/>
    </source>
</evidence>
<accession>A0A803JXS5</accession>
<dbReference type="GeneTree" id="ENSGT00940000154179"/>
<keyword evidence="1" id="KW-0732">Signal</keyword>
<evidence type="ECO:0000256" key="1">
    <source>
        <dbReference type="SAM" id="SignalP"/>
    </source>
</evidence>
<dbReference type="InterPro" id="IPR013783">
    <property type="entry name" value="Ig-like_fold"/>
</dbReference>
<proteinExistence type="predicted"/>
<dbReference type="InterPro" id="IPR050150">
    <property type="entry name" value="IgV_Light_Chain"/>
</dbReference>
<dbReference type="PANTHER" id="PTHR23267">
    <property type="entry name" value="IMMUNOGLOBULIN LIGHT CHAIN"/>
    <property type="match status" value="1"/>
</dbReference>
<feature type="signal peptide" evidence="1">
    <location>
        <begin position="1"/>
        <end position="19"/>
    </location>
</feature>
<name>A0A803JXS5_XENTR</name>
<sequence>MIWAPVVTMLLACCAYGASQPALNQPRIVSASPEQDIQLSCTIISGDKFDIYRVIWLQQSLGKGPRMVYHYRTGSTQGRGPGISERFSVTDDVPNRQWNLMIHTVQKEDDGDYYCTSWVDNKNGYHSNKINFCIEQELFLFL</sequence>
<dbReference type="SMART" id="SM00406">
    <property type="entry name" value="IGv"/>
    <property type="match status" value="1"/>
</dbReference>
<evidence type="ECO:0000259" key="2">
    <source>
        <dbReference type="PROSITE" id="PS50835"/>
    </source>
</evidence>
<dbReference type="InterPro" id="IPR003599">
    <property type="entry name" value="Ig_sub"/>
</dbReference>
<dbReference type="SUPFAM" id="SSF48726">
    <property type="entry name" value="Immunoglobulin"/>
    <property type="match status" value="1"/>
</dbReference>
<dbReference type="Pfam" id="PF07686">
    <property type="entry name" value="V-set"/>
    <property type="match status" value="1"/>
</dbReference>
<dbReference type="InterPro" id="IPR036179">
    <property type="entry name" value="Ig-like_dom_sf"/>
</dbReference>
<feature type="domain" description="Ig-like" evidence="2">
    <location>
        <begin position="5"/>
        <end position="131"/>
    </location>
</feature>
<dbReference type="InParanoid" id="A0A803JXS5"/>
<dbReference type="PROSITE" id="PS50835">
    <property type="entry name" value="IG_LIKE"/>
    <property type="match status" value="1"/>
</dbReference>
<protein>
    <recommendedName>
        <fullName evidence="2">Ig-like domain-containing protein</fullName>
    </recommendedName>
</protein>
<dbReference type="AlphaFoldDB" id="A0A803JXS5"/>
<dbReference type="InterPro" id="IPR007110">
    <property type="entry name" value="Ig-like_dom"/>
</dbReference>
<dbReference type="Gene3D" id="2.60.40.10">
    <property type="entry name" value="Immunoglobulins"/>
    <property type="match status" value="1"/>
</dbReference>
<organism evidence="3">
    <name type="scientific">Xenopus tropicalis</name>
    <name type="common">Western clawed frog</name>
    <name type="synonym">Silurana tropicalis</name>
    <dbReference type="NCBI Taxonomy" id="8364"/>
    <lineage>
        <taxon>Eukaryota</taxon>
        <taxon>Metazoa</taxon>
        <taxon>Chordata</taxon>
        <taxon>Craniata</taxon>
        <taxon>Vertebrata</taxon>
        <taxon>Euteleostomi</taxon>
        <taxon>Amphibia</taxon>
        <taxon>Batrachia</taxon>
        <taxon>Anura</taxon>
        <taxon>Pipoidea</taxon>
        <taxon>Pipidae</taxon>
        <taxon>Xenopodinae</taxon>
        <taxon>Xenopus</taxon>
        <taxon>Silurana</taxon>
    </lineage>
</organism>
<dbReference type="Ensembl" id="ENSXETT00000114154">
    <property type="protein sequence ID" value="ENSXETP00000112873"/>
    <property type="gene ID" value="ENSXETG00000044886"/>
</dbReference>
<reference evidence="3" key="2">
    <citation type="submission" date="2021-03" db="UniProtKB">
        <authorList>
            <consortium name="Ensembl"/>
        </authorList>
    </citation>
    <scope>IDENTIFICATION</scope>
</reference>
<reference evidence="3" key="1">
    <citation type="journal article" date="2010" name="Science">
        <title>The genome of the Western clawed frog Xenopus tropicalis.</title>
        <authorList>
            <person name="Hellsten U."/>
            <person name="Harland R.M."/>
            <person name="Gilchrist M.J."/>
            <person name="Hendrix D."/>
            <person name="Jurka J."/>
            <person name="Kapitonov V."/>
            <person name="Ovcharenko I."/>
            <person name="Putnam N.H."/>
            <person name="Shu S."/>
            <person name="Taher L."/>
            <person name="Blitz I.L."/>
            <person name="Blumberg B."/>
            <person name="Dichmann D.S."/>
            <person name="Dubchak I."/>
            <person name="Amaya E."/>
            <person name="Detter J.C."/>
            <person name="Fletcher R."/>
            <person name="Gerhard D.S."/>
            <person name="Goodstein D."/>
            <person name="Graves T."/>
            <person name="Grigoriev I.V."/>
            <person name="Grimwood J."/>
            <person name="Kawashima T."/>
            <person name="Lindquist E."/>
            <person name="Lucas S.M."/>
            <person name="Mead P.E."/>
            <person name="Mitros T."/>
            <person name="Ogino H."/>
            <person name="Ohta Y."/>
            <person name="Poliakov A.V."/>
            <person name="Pollet N."/>
            <person name="Robert J."/>
            <person name="Salamov A."/>
            <person name="Sater A.K."/>
            <person name="Schmutz J."/>
            <person name="Terry A."/>
            <person name="Vize P.D."/>
            <person name="Warren W.C."/>
            <person name="Wells D."/>
            <person name="Wills A."/>
            <person name="Wilson R.K."/>
            <person name="Zimmerman L.B."/>
            <person name="Zorn A.M."/>
            <person name="Grainger R."/>
            <person name="Grammer T."/>
            <person name="Khokha M.K."/>
            <person name="Richardson P.M."/>
            <person name="Rokhsar D.S."/>
        </authorList>
    </citation>
    <scope>NUCLEOTIDE SEQUENCE [LARGE SCALE GENOMIC DNA]</scope>
    <source>
        <strain evidence="3">Nigerian</strain>
    </source>
</reference>